<dbReference type="AlphaFoldDB" id="M3D569"/>
<evidence type="ECO:0000313" key="2">
    <source>
        <dbReference type="EMBL" id="EMF13029.1"/>
    </source>
</evidence>
<evidence type="ECO:0000313" key="3">
    <source>
        <dbReference type="Proteomes" id="UP000016931"/>
    </source>
</evidence>
<gene>
    <name evidence="2" type="ORF">SEPMUDRAFT_149530</name>
</gene>
<dbReference type="EMBL" id="KB456264">
    <property type="protein sequence ID" value="EMF13029.1"/>
    <property type="molecule type" value="Genomic_DNA"/>
</dbReference>
<reference evidence="2 3" key="1">
    <citation type="journal article" date="2012" name="PLoS Pathog.">
        <title>Diverse lifestyles and strategies of plant pathogenesis encoded in the genomes of eighteen Dothideomycetes fungi.</title>
        <authorList>
            <person name="Ohm R.A."/>
            <person name="Feau N."/>
            <person name="Henrissat B."/>
            <person name="Schoch C.L."/>
            <person name="Horwitz B.A."/>
            <person name="Barry K.W."/>
            <person name="Condon B.J."/>
            <person name="Copeland A.C."/>
            <person name="Dhillon B."/>
            <person name="Glaser F."/>
            <person name="Hesse C.N."/>
            <person name="Kosti I."/>
            <person name="LaButti K."/>
            <person name="Lindquist E.A."/>
            <person name="Lucas S."/>
            <person name="Salamov A.A."/>
            <person name="Bradshaw R.E."/>
            <person name="Ciuffetti L."/>
            <person name="Hamelin R.C."/>
            <person name="Kema G.H.J."/>
            <person name="Lawrence C."/>
            <person name="Scott J.A."/>
            <person name="Spatafora J.W."/>
            <person name="Turgeon B.G."/>
            <person name="de Wit P.J.G.M."/>
            <person name="Zhong S."/>
            <person name="Goodwin S.B."/>
            <person name="Grigoriev I.V."/>
        </authorList>
    </citation>
    <scope>NUCLEOTIDE SEQUENCE [LARGE SCALE GENOMIC DNA]</scope>
    <source>
        <strain evidence="2 3">SO2202</strain>
    </source>
</reference>
<dbReference type="HOGENOM" id="CLU_2470508_0_0_1"/>
<proteinExistence type="predicted"/>
<protein>
    <submittedName>
        <fullName evidence="2">Uncharacterized protein</fullName>
    </submittedName>
</protein>
<dbReference type="Proteomes" id="UP000016931">
    <property type="component" value="Unassembled WGS sequence"/>
</dbReference>
<dbReference type="RefSeq" id="XP_016761150.1">
    <property type="nucleotide sequence ID" value="XM_016905613.1"/>
</dbReference>
<name>M3D569_SPHMS</name>
<keyword evidence="3" id="KW-1185">Reference proteome</keyword>
<accession>M3D569</accession>
<feature type="region of interest" description="Disordered" evidence="1">
    <location>
        <begin position="1"/>
        <end position="44"/>
    </location>
</feature>
<dbReference type="GeneID" id="27902750"/>
<sequence length="88" mass="9476">MSVFSRIKQASTVGGSSSNSSSSDSREKREEEIQAFPDSGSSGSVSHAVLHLPSAICHQGGLAWQRIGILVLALAIIISVRRWEPARW</sequence>
<evidence type="ECO:0000256" key="1">
    <source>
        <dbReference type="SAM" id="MobiDB-lite"/>
    </source>
</evidence>
<organism evidence="2 3">
    <name type="scientific">Sphaerulina musiva (strain SO2202)</name>
    <name type="common">Poplar stem canker fungus</name>
    <name type="synonym">Septoria musiva</name>
    <dbReference type="NCBI Taxonomy" id="692275"/>
    <lineage>
        <taxon>Eukaryota</taxon>
        <taxon>Fungi</taxon>
        <taxon>Dikarya</taxon>
        <taxon>Ascomycota</taxon>
        <taxon>Pezizomycotina</taxon>
        <taxon>Dothideomycetes</taxon>
        <taxon>Dothideomycetidae</taxon>
        <taxon>Mycosphaerellales</taxon>
        <taxon>Mycosphaerellaceae</taxon>
        <taxon>Sphaerulina</taxon>
    </lineage>
</organism>